<sequence length="139" mass="15958">MWASCFDAYTLIFAALAFESHVSFTALLSYFFVESINIVTGCEGGEWKEERRKMAESSRMAARRCSFSIADQTLRCVTCKRKQKKNKKHAVFVALQMAYWDGRGKSRDLLLPYRVIERNIKRCCAPRVVSTVARGRCLL</sequence>
<protein>
    <submittedName>
        <fullName evidence="2">Uncharacterized protein</fullName>
    </submittedName>
</protein>
<organism evidence="2">
    <name type="scientific">Ixodes ricinus</name>
    <name type="common">Common tick</name>
    <name type="synonym">Acarus ricinus</name>
    <dbReference type="NCBI Taxonomy" id="34613"/>
    <lineage>
        <taxon>Eukaryota</taxon>
        <taxon>Metazoa</taxon>
        <taxon>Ecdysozoa</taxon>
        <taxon>Arthropoda</taxon>
        <taxon>Chelicerata</taxon>
        <taxon>Arachnida</taxon>
        <taxon>Acari</taxon>
        <taxon>Parasitiformes</taxon>
        <taxon>Ixodida</taxon>
        <taxon>Ixodoidea</taxon>
        <taxon>Ixodidae</taxon>
        <taxon>Ixodinae</taxon>
        <taxon>Ixodes</taxon>
    </lineage>
</organism>
<feature type="transmembrane region" description="Helical" evidence="1">
    <location>
        <begin position="12"/>
        <end position="33"/>
    </location>
</feature>
<accession>A0A6B0UT04</accession>
<keyword evidence="1" id="KW-0472">Membrane</keyword>
<dbReference type="AlphaFoldDB" id="A0A6B0UT04"/>
<evidence type="ECO:0000313" key="2">
    <source>
        <dbReference type="EMBL" id="MXU92919.1"/>
    </source>
</evidence>
<evidence type="ECO:0000256" key="1">
    <source>
        <dbReference type="SAM" id="Phobius"/>
    </source>
</evidence>
<keyword evidence="1" id="KW-1133">Transmembrane helix</keyword>
<name>A0A6B0UT04_IXORI</name>
<keyword evidence="1" id="KW-0812">Transmembrane</keyword>
<reference evidence="2" key="1">
    <citation type="submission" date="2019-12" db="EMBL/GenBank/DDBJ databases">
        <title>An insight into the sialome of adult female Ixodes ricinus ticks feeding for 6 days.</title>
        <authorList>
            <person name="Perner J."/>
            <person name="Ribeiro J.M.C."/>
        </authorList>
    </citation>
    <scope>NUCLEOTIDE SEQUENCE</scope>
    <source>
        <strain evidence="2">Semi-engorged</strain>
        <tissue evidence="2">Salivary glands</tissue>
    </source>
</reference>
<proteinExistence type="predicted"/>
<dbReference type="EMBL" id="GIFC01010836">
    <property type="protein sequence ID" value="MXU92919.1"/>
    <property type="molecule type" value="Transcribed_RNA"/>
</dbReference>